<keyword evidence="3" id="KW-1185">Reference proteome</keyword>
<feature type="domain" description="HMA" evidence="1">
    <location>
        <begin position="1"/>
        <end position="66"/>
    </location>
</feature>
<dbReference type="AlphaFoldDB" id="A0AAP2GIZ4"/>
<gene>
    <name evidence="2" type="ORF">KK078_19945</name>
</gene>
<name>A0AAP2GIZ4_9BACT</name>
<reference evidence="2 3" key="1">
    <citation type="submission" date="2021-05" db="EMBL/GenBank/DDBJ databases">
        <title>A Polyphasic approach of four new species of the genus Ohtaekwangia: Ohtaekwangia histidinii sp. nov., Ohtaekwangia cretensis sp. nov., Ohtaekwangia indiensis sp. nov., Ohtaekwangia reichenbachii sp. nov. from diverse environment.</title>
        <authorList>
            <person name="Octaviana S."/>
        </authorList>
    </citation>
    <scope>NUCLEOTIDE SEQUENCE [LARGE SCALE GENOMIC DNA]</scope>
    <source>
        <strain evidence="2 3">PWU37</strain>
    </source>
</reference>
<dbReference type="PROSITE" id="PS50846">
    <property type="entry name" value="HMA_2"/>
    <property type="match status" value="1"/>
</dbReference>
<dbReference type="CDD" id="cd00371">
    <property type="entry name" value="HMA"/>
    <property type="match status" value="1"/>
</dbReference>
<dbReference type="Proteomes" id="UP001319180">
    <property type="component" value="Unassembled WGS sequence"/>
</dbReference>
<evidence type="ECO:0000313" key="2">
    <source>
        <dbReference type="EMBL" id="MBT1688851.1"/>
    </source>
</evidence>
<dbReference type="Gene3D" id="3.30.70.100">
    <property type="match status" value="1"/>
</dbReference>
<accession>A0AAP2GIZ4</accession>
<dbReference type="InterPro" id="IPR036163">
    <property type="entry name" value="HMA_dom_sf"/>
</dbReference>
<dbReference type="RefSeq" id="WP_254092079.1">
    <property type="nucleotide sequence ID" value="NZ_JAHESC010000032.1"/>
</dbReference>
<dbReference type="GO" id="GO:0046872">
    <property type="term" value="F:metal ion binding"/>
    <property type="evidence" value="ECO:0007669"/>
    <property type="project" value="InterPro"/>
</dbReference>
<sequence length="76" mass="8502">MKHSYKLSGMTCVNCMATVKRRLLSHPGVTSAELTLDPQRAVIEMDAHIDTSELQTALGGGKYKIYDDMTREQKVM</sequence>
<dbReference type="Pfam" id="PF00403">
    <property type="entry name" value="HMA"/>
    <property type="match status" value="1"/>
</dbReference>
<evidence type="ECO:0000313" key="3">
    <source>
        <dbReference type="Proteomes" id="UP001319180"/>
    </source>
</evidence>
<dbReference type="SUPFAM" id="SSF55008">
    <property type="entry name" value="HMA, heavy metal-associated domain"/>
    <property type="match status" value="1"/>
</dbReference>
<comment type="caution">
    <text evidence="2">The sequence shown here is derived from an EMBL/GenBank/DDBJ whole genome shotgun (WGS) entry which is preliminary data.</text>
</comment>
<dbReference type="EMBL" id="JAHESC010000032">
    <property type="protein sequence ID" value="MBT1688851.1"/>
    <property type="molecule type" value="Genomic_DNA"/>
</dbReference>
<proteinExistence type="predicted"/>
<evidence type="ECO:0000259" key="1">
    <source>
        <dbReference type="PROSITE" id="PS50846"/>
    </source>
</evidence>
<organism evidence="2 3">
    <name type="scientific">Dawidia soli</name>
    <dbReference type="NCBI Taxonomy" id="2782352"/>
    <lineage>
        <taxon>Bacteria</taxon>
        <taxon>Pseudomonadati</taxon>
        <taxon>Bacteroidota</taxon>
        <taxon>Cytophagia</taxon>
        <taxon>Cytophagales</taxon>
        <taxon>Chryseotaleaceae</taxon>
        <taxon>Dawidia</taxon>
    </lineage>
</organism>
<protein>
    <submittedName>
        <fullName evidence="2">Heavy-metal-associated domain-containing protein</fullName>
    </submittedName>
</protein>
<dbReference type="InterPro" id="IPR006121">
    <property type="entry name" value="HMA_dom"/>
</dbReference>